<evidence type="ECO:0000256" key="9">
    <source>
        <dbReference type="ARBA" id="ARBA00022917"/>
    </source>
</evidence>
<keyword evidence="7 12" id="KW-0479">Metal-binding</keyword>
<keyword evidence="5 12" id="KW-0150">Chloroplast</keyword>
<evidence type="ECO:0000256" key="3">
    <source>
        <dbReference type="ARBA" id="ARBA00010759"/>
    </source>
</evidence>
<reference evidence="14" key="1">
    <citation type="journal article" date="2018" name="DNA Res.">
        <title>Multiple hybrid de novo genome assembly of finger millet, an orphan allotetraploid crop.</title>
        <authorList>
            <person name="Hatakeyama M."/>
            <person name="Aluri S."/>
            <person name="Balachadran M.T."/>
            <person name="Sivarajan S.R."/>
            <person name="Patrignani A."/>
            <person name="Gruter S."/>
            <person name="Poveda L."/>
            <person name="Shimizu-Inatsugi R."/>
            <person name="Baeten J."/>
            <person name="Francoijs K.J."/>
            <person name="Nataraja K.N."/>
            <person name="Reddy Y.A.N."/>
            <person name="Phadnis S."/>
            <person name="Ravikumar R.L."/>
            <person name="Schlapbach R."/>
            <person name="Sreeman S.M."/>
            <person name="Shimizu K.K."/>
        </authorList>
    </citation>
    <scope>NUCLEOTIDE SEQUENCE</scope>
</reference>
<dbReference type="Pfam" id="PF01327">
    <property type="entry name" value="Pep_deformylase"/>
    <property type="match status" value="1"/>
</dbReference>
<dbReference type="InterPro" id="IPR023635">
    <property type="entry name" value="Peptide_deformylase"/>
</dbReference>
<dbReference type="HAMAP" id="MF_00163">
    <property type="entry name" value="Pep_deformylase"/>
    <property type="match status" value="1"/>
</dbReference>
<keyword evidence="15" id="KW-1185">Reference proteome</keyword>
<gene>
    <name evidence="14" type="primary">ga10380</name>
    <name evidence="14" type="ORF">PR202_ga10380</name>
</gene>
<comment type="caution">
    <text evidence="14">The sequence shown here is derived from an EMBL/GenBank/DDBJ whole genome shotgun (WGS) entry which is preliminary data.</text>
</comment>
<dbReference type="EC" id="3.5.1.88" evidence="4 12"/>
<dbReference type="Proteomes" id="UP001054889">
    <property type="component" value="Unassembled WGS sequence"/>
</dbReference>
<comment type="catalytic activity">
    <reaction evidence="12">
        <text>N-terminal N-formyl-L-methionyl-[peptide] + H2O = N-terminal L-methionyl-[peptide] + formate</text>
        <dbReference type="Rhea" id="RHEA:24420"/>
        <dbReference type="Rhea" id="RHEA-COMP:10639"/>
        <dbReference type="Rhea" id="RHEA-COMP:10640"/>
        <dbReference type="ChEBI" id="CHEBI:15377"/>
        <dbReference type="ChEBI" id="CHEBI:15740"/>
        <dbReference type="ChEBI" id="CHEBI:49298"/>
        <dbReference type="ChEBI" id="CHEBI:64731"/>
        <dbReference type="EC" id="3.5.1.88"/>
    </reaction>
</comment>
<evidence type="ECO:0000256" key="8">
    <source>
        <dbReference type="ARBA" id="ARBA00022801"/>
    </source>
</evidence>
<evidence type="ECO:0000256" key="10">
    <source>
        <dbReference type="ARBA" id="ARBA00022946"/>
    </source>
</evidence>
<dbReference type="PANTHER" id="PTHR10458:SF22">
    <property type="entry name" value="PEPTIDE DEFORMYLASE"/>
    <property type="match status" value="1"/>
</dbReference>
<evidence type="ECO:0000256" key="2">
    <source>
        <dbReference type="ARBA" id="ARBA00004229"/>
    </source>
</evidence>
<evidence type="ECO:0000256" key="13">
    <source>
        <dbReference type="SAM" id="MobiDB-lite"/>
    </source>
</evidence>
<keyword evidence="6 12" id="KW-0934">Plastid</keyword>
<feature type="compositionally biased region" description="Polar residues" evidence="13">
    <location>
        <begin position="27"/>
        <end position="36"/>
    </location>
</feature>
<comment type="similarity">
    <text evidence="3 12">Belongs to the polypeptide deformylase family.</text>
</comment>
<evidence type="ECO:0000256" key="7">
    <source>
        <dbReference type="ARBA" id="ARBA00022723"/>
    </source>
</evidence>
<dbReference type="SUPFAM" id="SSF56420">
    <property type="entry name" value="Peptide deformylase"/>
    <property type="match status" value="1"/>
</dbReference>
<evidence type="ECO:0000313" key="15">
    <source>
        <dbReference type="Proteomes" id="UP001054889"/>
    </source>
</evidence>
<keyword evidence="11" id="KW-0408">Iron</keyword>
<dbReference type="GO" id="GO:0006412">
    <property type="term" value="P:translation"/>
    <property type="evidence" value="ECO:0007669"/>
    <property type="project" value="UniProtKB-KW"/>
</dbReference>
<dbReference type="Gene3D" id="3.90.45.10">
    <property type="entry name" value="Peptide deformylase"/>
    <property type="match status" value="1"/>
</dbReference>
<dbReference type="AlphaFoldDB" id="A0AAV5C6J8"/>
<dbReference type="NCBIfam" id="TIGR00079">
    <property type="entry name" value="pept_deformyl"/>
    <property type="match status" value="1"/>
</dbReference>
<reference evidence="14" key="2">
    <citation type="submission" date="2021-12" db="EMBL/GenBank/DDBJ databases">
        <title>Resequencing data analysis of finger millet.</title>
        <authorList>
            <person name="Hatakeyama M."/>
            <person name="Aluri S."/>
            <person name="Balachadran M.T."/>
            <person name="Sivarajan S.R."/>
            <person name="Poveda L."/>
            <person name="Shimizu-Inatsugi R."/>
            <person name="Schlapbach R."/>
            <person name="Sreeman S.M."/>
            <person name="Shimizu K.K."/>
        </authorList>
    </citation>
    <scope>NUCLEOTIDE SEQUENCE</scope>
</reference>
<organism evidence="14 15">
    <name type="scientific">Eleusine coracana subsp. coracana</name>
    <dbReference type="NCBI Taxonomy" id="191504"/>
    <lineage>
        <taxon>Eukaryota</taxon>
        <taxon>Viridiplantae</taxon>
        <taxon>Streptophyta</taxon>
        <taxon>Embryophyta</taxon>
        <taxon>Tracheophyta</taxon>
        <taxon>Spermatophyta</taxon>
        <taxon>Magnoliopsida</taxon>
        <taxon>Liliopsida</taxon>
        <taxon>Poales</taxon>
        <taxon>Poaceae</taxon>
        <taxon>PACMAD clade</taxon>
        <taxon>Chloridoideae</taxon>
        <taxon>Cynodonteae</taxon>
        <taxon>Eleusininae</taxon>
        <taxon>Eleusine</taxon>
    </lineage>
</organism>
<evidence type="ECO:0000256" key="11">
    <source>
        <dbReference type="ARBA" id="ARBA00023004"/>
    </source>
</evidence>
<feature type="region of interest" description="Disordered" evidence="13">
    <location>
        <begin position="24"/>
        <end position="84"/>
    </location>
</feature>
<comment type="function">
    <text evidence="12">Removes the formyl group from the N-terminal Met of newly synthesized proteins.</text>
</comment>
<dbReference type="GO" id="GO:0042586">
    <property type="term" value="F:peptide deformylase activity"/>
    <property type="evidence" value="ECO:0007669"/>
    <property type="project" value="UniProtKB-EC"/>
</dbReference>
<evidence type="ECO:0000256" key="1">
    <source>
        <dbReference type="ARBA" id="ARBA00001954"/>
    </source>
</evidence>
<evidence type="ECO:0000256" key="5">
    <source>
        <dbReference type="ARBA" id="ARBA00022528"/>
    </source>
</evidence>
<evidence type="ECO:0000256" key="6">
    <source>
        <dbReference type="ARBA" id="ARBA00022640"/>
    </source>
</evidence>
<dbReference type="InterPro" id="IPR036821">
    <property type="entry name" value="Peptide_deformylase_sf"/>
</dbReference>
<dbReference type="NCBIfam" id="NF001159">
    <property type="entry name" value="PRK00150.1-3"/>
    <property type="match status" value="1"/>
</dbReference>
<name>A0AAV5C6J8_ELECO</name>
<dbReference type="PANTHER" id="PTHR10458">
    <property type="entry name" value="PEPTIDE DEFORMYLASE"/>
    <property type="match status" value="1"/>
</dbReference>
<dbReference type="GO" id="GO:0046872">
    <property type="term" value="F:metal ion binding"/>
    <property type="evidence" value="ECO:0007669"/>
    <property type="project" value="UniProtKB-KW"/>
</dbReference>
<proteinExistence type="inferred from homology"/>
<sequence length="354" mass="39458">MQLYSFVKWAKSWVFGLAHEHLAGLSKPNTNGATQTRRTDDERVKSSWRHRVPAAQDQRPPSLEHAQSPKQKRKNQTSREGAAPMASGLRLHLHLCPRLRAFADSTRPLLAAHTGALPLRRAGPSMPLAARARRGLGTSIAAAPPAEADEFATAADLRFEPPLQVVKYPDPILRAPNKRINTFDDNLRALTNEMFDVMYKTDGIGLSAPQVGVNVQLMVFNPAGVKGEGEEIILVNPVVYKSSKRFIVFEEGCLSFPGIYANVVRPDNVKIEAQDVTGAKIKVKLSGLPARVFQHEFDHLQGILFFDRMTMDVLESIREDLKNLEKKYEERTGLARPETVENFKGTKDVLSFSR</sequence>
<evidence type="ECO:0000256" key="12">
    <source>
        <dbReference type="RuleBase" id="RU362111"/>
    </source>
</evidence>
<dbReference type="PRINTS" id="PR01576">
    <property type="entry name" value="PDEFORMYLASE"/>
</dbReference>
<evidence type="ECO:0000256" key="4">
    <source>
        <dbReference type="ARBA" id="ARBA00012175"/>
    </source>
</evidence>
<evidence type="ECO:0000313" key="14">
    <source>
        <dbReference type="EMBL" id="GJM93792.1"/>
    </source>
</evidence>
<keyword evidence="8 12" id="KW-0378">Hydrolase</keyword>
<accession>A0AAV5C6J8</accession>
<dbReference type="GO" id="GO:0009507">
    <property type="term" value="C:chloroplast"/>
    <property type="evidence" value="ECO:0007669"/>
    <property type="project" value="UniProtKB-SubCell"/>
</dbReference>
<dbReference type="CDD" id="cd00487">
    <property type="entry name" value="Pep_deformylase"/>
    <property type="match status" value="1"/>
</dbReference>
<comment type="cofactor">
    <cofactor evidence="1">
        <name>Fe(2+)</name>
        <dbReference type="ChEBI" id="CHEBI:29033"/>
    </cofactor>
</comment>
<protein>
    <recommendedName>
        <fullName evidence="4 12">Peptide deformylase</fullName>
        <ecNumber evidence="4 12">3.5.1.88</ecNumber>
    </recommendedName>
</protein>
<keyword evidence="10 12" id="KW-0809">Transit peptide</keyword>
<keyword evidence="9 12" id="KW-0648">Protein biosynthesis</keyword>
<dbReference type="FunFam" id="3.90.45.10:FF:000006">
    <property type="entry name" value="Peptide deformylase"/>
    <property type="match status" value="1"/>
</dbReference>
<comment type="subcellular location">
    <subcellularLocation>
        <location evidence="2 12">Plastid</location>
        <location evidence="2 12">Chloroplast</location>
    </subcellularLocation>
</comment>
<dbReference type="EMBL" id="BQKI01000004">
    <property type="protein sequence ID" value="GJM93792.1"/>
    <property type="molecule type" value="Genomic_DNA"/>
</dbReference>